<reference evidence="2" key="1">
    <citation type="submission" date="2023-05" db="EMBL/GenBank/DDBJ databases">
        <title>Nepenthes gracilis genome sequencing.</title>
        <authorList>
            <person name="Fukushima K."/>
        </authorList>
    </citation>
    <scope>NUCLEOTIDE SEQUENCE</scope>
    <source>
        <strain evidence="2">SING2019-196</strain>
    </source>
</reference>
<evidence type="ECO:0000313" key="3">
    <source>
        <dbReference type="Proteomes" id="UP001279734"/>
    </source>
</evidence>
<name>A0AAD3XIN1_NEPGR</name>
<feature type="region of interest" description="Disordered" evidence="1">
    <location>
        <begin position="138"/>
        <end position="248"/>
    </location>
</feature>
<comment type="caution">
    <text evidence="2">The sequence shown here is derived from an EMBL/GenBank/DDBJ whole genome shotgun (WGS) entry which is preliminary data.</text>
</comment>
<sequence>MLLVVHPVDPDKELGCFTDVDGFQLCALCLPFIWPCWLVPVIEGADAGEMQCPLRYCVVLPTRFPTFGEYLSERLWASISVRGPYAHGCFCLSRGGYLANYWGAICFVSDFGMVANMLELFYCVCVYLGRTTSDQEGFGRGGGSLEGFNPEGRGAEPNPIVEAAGSKTSKSPLAAKRFEGQSRGFTRTRKDSSGARIGKGPTLYRGGKRREGWGEEREGTGGDNEGDESDTEIDGAEGRMGAENQEKV</sequence>
<proteinExistence type="predicted"/>
<gene>
    <name evidence="2" type="ORF">Nepgr_007852</name>
</gene>
<protein>
    <submittedName>
        <fullName evidence="2">Uncharacterized protein</fullName>
    </submittedName>
</protein>
<dbReference type="AlphaFoldDB" id="A0AAD3XIN1"/>
<accession>A0AAD3XIN1</accession>
<evidence type="ECO:0000256" key="1">
    <source>
        <dbReference type="SAM" id="MobiDB-lite"/>
    </source>
</evidence>
<feature type="compositionally biased region" description="Basic and acidic residues" evidence="1">
    <location>
        <begin position="209"/>
        <end position="220"/>
    </location>
</feature>
<evidence type="ECO:0000313" key="2">
    <source>
        <dbReference type="EMBL" id="GMH06012.1"/>
    </source>
</evidence>
<feature type="compositionally biased region" description="Acidic residues" evidence="1">
    <location>
        <begin position="224"/>
        <end position="235"/>
    </location>
</feature>
<keyword evidence="3" id="KW-1185">Reference proteome</keyword>
<organism evidence="2 3">
    <name type="scientific">Nepenthes gracilis</name>
    <name type="common">Slender pitcher plant</name>
    <dbReference type="NCBI Taxonomy" id="150966"/>
    <lineage>
        <taxon>Eukaryota</taxon>
        <taxon>Viridiplantae</taxon>
        <taxon>Streptophyta</taxon>
        <taxon>Embryophyta</taxon>
        <taxon>Tracheophyta</taxon>
        <taxon>Spermatophyta</taxon>
        <taxon>Magnoliopsida</taxon>
        <taxon>eudicotyledons</taxon>
        <taxon>Gunneridae</taxon>
        <taxon>Pentapetalae</taxon>
        <taxon>Caryophyllales</taxon>
        <taxon>Nepenthaceae</taxon>
        <taxon>Nepenthes</taxon>
    </lineage>
</organism>
<dbReference type="Proteomes" id="UP001279734">
    <property type="component" value="Unassembled WGS sequence"/>
</dbReference>
<dbReference type="EMBL" id="BSYO01000006">
    <property type="protein sequence ID" value="GMH06012.1"/>
    <property type="molecule type" value="Genomic_DNA"/>
</dbReference>